<dbReference type="RefSeq" id="WP_229696302.1">
    <property type="nucleotide sequence ID" value="NZ_BMKR01000025.1"/>
</dbReference>
<reference evidence="2" key="1">
    <citation type="journal article" date="2014" name="Int. J. Syst. Evol. Microbiol.">
        <title>Complete genome sequence of Corynebacterium casei LMG S-19264T (=DSM 44701T), isolated from a smear-ripened cheese.</title>
        <authorList>
            <consortium name="US DOE Joint Genome Institute (JGI-PGF)"/>
            <person name="Walter F."/>
            <person name="Albersmeier A."/>
            <person name="Kalinowski J."/>
            <person name="Ruckert C."/>
        </authorList>
    </citation>
    <scope>NUCLEOTIDE SEQUENCE</scope>
    <source>
        <strain evidence="2">CGMCC 1.16134</strain>
    </source>
</reference>
<gene>
    <name evidence="2" type="ORF">GCM10010912_47310</name>
</gene>
<dbReference type="Pfam" id="PF12867">
    <property type="entry name" value="DinB_2"/>
    <property type="match status" value="1"/>
</dbReference>
<evidence type="ECO:0000313" key="2">
    <source>
        <dbReference type="EMBL" id="GGF97124.1"/>
    </source>
</evidence>
<dbReference type="InterPro" id="IPR024775">
    <property type="entry name" value="DinB-like"/>
</dbReference>
<evidence type="ECO:0000313" key="3">
    <source>
        <dbReference type="Proteomes" id="UP000637643"/>
    </source>
</evidence>
<dbReference type="AlphaFoldDB" id="A0A917FR59"/>
<accession>A0A917FR59</accession>
<dbReference type="Gene3D" id="1.20.120.450">
    <property type="entry name" value="dinb family like domain"/>
    <property type="match status" value="1"/>
</dbReference>
<sequence>MSTVSCLQTLLQEVPHAFRSLSPAEAVQPRSEGKWSPVQILGHLCDSALNNISRFINVQIEPQPLRLTVYDQNEWAEAQHYGSTSPEEVLRFWLSLNESVLRIISSLKSDQLALVFLLPEGDTITLEGLIKDYLEHLEHHLGQIFPDLSFI</sequence>
<reference evidence="2" key="2">
    <citation type="submission" date="2020-09" db="EMBL/GenBank/DDBJ databases">
        <authorList>
            <person name="Sun Q."/>
            <person name="Zhou Y."/>
        </authorList>
    </citation>
    <scope>NUCLEOTIDE SEQUENCE</scope>
    <source>
        <strain evidence="2">CGMCC 1.16134</strain>
    </source>
</reference>
<dbReference type="EMBL" id="BMKR01000025">
    <property type="protein sequence ID" value="GGF97124.1"/>
    <property type="molecule type" value="Genomic_DNA"/>
</dbReference>
<keyword evidence="3" id="KW-1185">Reference proteome</keyword>
<comment type="caution">
    <text evidence="2">The sequence shown here is derived from an EMBL/GenBank/DDBJ whole genome shotgun (WGS) entry which is preliminary data.</text>
</comment>
<evidence type="ECO:0000259" key="1">
    <source>
        <dbReference type="Pfam" id="PF12867"/>
    </source>
</evidence>
<name>A0A917FR59_9BACL</name>
<feature type="domain" description="DinB-like" evidence="1">
    <location>
        <begin position="11"/>
        <end position="144"/>
    </location>
</feature>
<organism evidence="2 3">
    <name type="scientific">Paenibacillus albidus</name>
    <dbReference type="NCBI Taxonomy" id="2041023"/>
    <lineage>
        <taxon>Bacteria</taxon>
        <taxon>Bacillati</taxon>
        <taxon>Bacillota</taxon>
        <taxon>Bacilli</taxon>
        <taxon>Bacillales</taxon>
        <taxon>Paenibacillaceae</taxon>
        <taxon>Paenibacillus</taxon>
    </lineage>
</organism>
<dbReference type="SUPFAM" id="SSF109854">
    <property type="entry name" value="DinB/YfiT-like putative metalloenzymes"/>
    <property type="match status" value="1"/>
</dbReference>
<protein>
    <recommendedName>
        <fullName evidence="1">DinB-like domain-containing protein</fullName>
    </recommendedName>
</protein>
<proteinExistence type="predicted"/>
<dbReference type="Proteomes" id="UP000637643">
    <property type="component" value="Unassembled WGS sequence"/>
</dbReference>
<dbReference type="InterPro" id="IPR034660">
    <property type="entry name" value="DinB/YfiT-like"/>
</dbReference>